<dbReference type="EMBL" id="JAFKCT010000004">
    <property type="protein sequence ID" value="MBN7811558.1"/>
    <property type="molecule type" value="Genomic_DNA"/>
</dbReference>
<dbReference type="Proteomes" id="UP000664317">
    <property type="component" value="Unassembled WGS sequence"/>
</dbReference>
<accession>A0ABS3C359</accession>
<protein>
    <recommendedName>
        <fullName evidence="3">DUF4304 domain-containing protein</fullName>
    </recommendedName>
</protein>
<reference evidence="1 2" key="1">
    <citation type="submission" date="2021-03" db="EMBL/GenBank/DDBJ databases">
        <title>novel species isolated from a fishpond in China.</title>
        <authorList>
            <person name="Lu H."/>
            <person name="Cai Z."/>
        </authorList>
    </citation>
    <scope>NUCLEOTIDE SEQUENCE [LARGE SCALE GENOMIC DNA]</scope>
    <source>
        <strain evidence="1 2">H41</strain>
    </source>
</reference>
<proteinExistence type="predicted"/>
<evidence type="ECO:0008006" key="3">
    <source>
        <dbReference type="Google" id="ProtNLM"/>
    </source>
</evidence>
<gene>
    <name evidence="1" type="ORF">J0A68_11395</name>
</gene>
<keyword evidence="2" id="KW-1185">Reference proteome</keyword>
<organism evidence="1 2">
    <name type="scientific">Algoriphagus oliviformis</name>
    <dbReference type="NCBI Taxonomy" id="2811231"/>
    <lineage>
        <taxon>Bacteria</taxon>
        <taxon>Pseudomonadati</taxon>
        <taxon>Bacteroidota</taxon>
        <taxon>Cytophagia</taxon>
        <taxon>Cytophagales</taxon>
        <taxon>Cyclobacteriaceae</taxon>
        <taxon>Algoriphagus</taxon>
    </lineage>
</organism>
<comment type="caution">
    <text evidence="1">The sequence shown here is derived from an EMBL/GenBank/DDBJ whole genome shotgun (WGS) entry which is preliminary data.</text>
</comment>
<dbReference type="RefSeq" id="WP_206578338.1">
    <property type="nucleotide sequence ID" value="NZ_JAFKCT010000004.1"/>
</dbReference>
<sequence length="172" mass="19949">MTDFELTIKNVRPVFDAFGFNAVEIHKNVIRLESSKVTVTIAYDEREKSNLFFVGHINSISHLLNSKNLKEVFNYDRSARNFADFLLDFLNNEGKGILKDDLDKLNELDAFEERQAKIYTNNLLTEQEVSAADNAWANRDYLTFVNVIERIDLAQLPGSYKLKYKMACDRIR</sequence>
<name>A0ABS3C359_9BACT</name>
<evidence type="ECO:0000313" key="2">
    <source>
        <dbReference type="Proteomes" id="UP000664317"/>
    </source>
</evidence>
<evidence type="ECO:0000313" key="1">
    <source>
        <dbReference type="EMBL" id="MBN7811558.1"/>
    </source>
</evidence>